<proteinExistence type="inferred from homology"/>
<evidence type="ECO:0000256" key="7">
    <source>
        <dbReference type="ARBA" id="ARBA00034754"/>
    </source>
</evidence>
<dbReference type="NCBIfam" id="TIGR01128">
    <property type="entry name" value="holA"/>
    <property type="match status" value="1"/>
</dbReference>
<dbReference type="PANTHER" id="PTHR34388:SF1">
    <property type="entry name" value="DNA POLYMERASE III SUBUNIT DELTA"/>
    <property type="match status" value="1"/>
</dbReference>
<evidence type="ECO:0000259" key="10">
    <source>
        <dbReference type="Pfam" id="PF06144"/>
    </source>
</evidence>
<evidence type="ECO:0000313" key="13">
    <source>
        <dbReference type="Proteomes" id="UP000189462"/>
    </source>
</evidence>
<dbReference type="Gene3D" id="3.40.50.300">
    <property type="entry name" value="P-loop containing nucleotide triphosphate hydrolases"/>
    <property type="match status" value="1"/>
</dbReference>
<dbReference type="PANTHER" id="PTHR34388">
    <property type="entry name" value="DNA POLYMERASE III SUBUNIT DELTA"/>
    <property type="match status" value="1"/>
</dbReference>
<sequence>MRLKPDQLARYLEKELAPVYLFTGDEPLQLMEAGDAVRAAARAQGYTEREVFTVEKGFDWGQLAAASDSLSLFAERRVLEVRMPTGKPGTQGAKVLEDYAARPAEDTVLLVHTGKLDGSARNSKWVKALEQCGVMVQVWPLTLSETVGWIARRLRTRGLQPDEGAVRLLADRVEGNLLAAAQEVEKLVLLRGSGPLDEQGVLEAVSDAARYTVFDLADAALAGDMARAVHVLNGLRGEGVDAVLVLWALSREVRQLATVSEQMESGASAAQAMKGVWAKRQPLLRKALSRHPAAAWRQLLASCARIDRVVKGQAPGSAWDELLQLISGMAGHPLFRASRNVA</sequence>
<dbReference type="EMBL" id="MVBK01000034">
    <property type="protein sequence ID" value="OOG25883.1"/>
    <property type="molecule type" value="Genomic_DNA"/>
</dbReference>
<dbReference type="InterPro" id="IPR010372">
    <property type="entry name" value="DNA_pol3_delta_N"/>
</dbReference>
<evidence type="ECO:0000256" key="2">
    <source>
        <dbReference type="ARBA" id="ARBA00017703"/>
    </source>
</evidence>
<evidence type="ECO:0000256" key="6">
    <source>
        <dbReference type="ARBA" id="ARBA00022932"/>
    </source>
</evidence>
<evidence type="ECO:0000256" key="1">
    <source>
        <dbReference type="ARBA" id="ARBA00012417"/>
    </source>
</evidence>
<dbReference type="OrthoDB" id="9770982at2"/>
<keyword evidence="4" id="KW-0548">Nucleotidyltransferase</keyword>
<dbReference type="STRING" id="108003.B1C78_05815"/>
<dbReference type="AlphaFoldDB" id="A0A1V3NLQ5"/>
<evidence type="ECO:0000256" key="5">
    <source>
        <dbReference type="ARBA" id="ARBA00022705"/>
    </source>
</evidence>
<comment type="catalytic activity">
    <reaction evidence="8">
        <text>DNA(n) + a 2'-deoxyribonucleoside 5'-triphosphate = DNA(n+1) + diphosphate</text>
        <dbReference type="Rhea" id="RHEA:22508"/>
        <dbReference type="Rhea" id="RHEA-COMP:17339"/>
        <dbReference type="Rhea" id="RHEA-COMP:17340"/>
        <dbReference type="ChEBI" id="CHEBI:33019"/>
        <dbReference type="ChEBI" id="CHEBI:61560"/>
        <dbReference type="ChEBI" id="CHEBI:173112"/>
        <dbReference type="EC" id="2.7.7.7"/>
    </reaction>
</comment>
<dbReference type="Gene3D" id="1.10.8.60">
    <property type="match status" value="1"/>
</dbReference>
<comment type="caution">
    <text evidence="12">The sequence shown here is derived from an EMBL/GenBank/DDBJ whole genome shotgun (WGS) entry which is preliminary data.</text>
</comment>
<dbReference type="Gene3D" id="1.20.272.10">
    <property type="match status" value="1"/>
</dbReference>
<gene>
    <name evidence="12" type="ORF">B1C78_05815</name>
</gene>
<dbReference type="SUPFAM" id="SSF52540">
    <property type="entry name" value="P-loop containing nucleoside triphosphate hydrolases"/>
    <property type="match status" value="1"/>
</dbReference>
<dbReference type="GO" id="GO:0003677">
    <property type="term" value="F:DNA binding"/>
    <property type="evidence" value="ECO:0007669"/>
    <property type="project" value="InterPro"/>
</dbReference>
<comment type="similarity">
    <text evidence="7">Belongs to the DNA polymerase HolA subunit family.</text>
</comment>
<dbReference type="InterPro" id="IPR032780">
    <property type="entry name" value="DNA_pol3_delt_C"/>
</dbReference>
<dbReference type="InterPro" id="IPR027417">
    <property type="entry name" value="P-loop_NTPase"/>
</dbReference>
<dbReference type="EC" id="2.7.7.7" evidence="1 9"/>
<dbReference type="GO" id="GO:0006261">
    <property type="term" value="P:DNA-templated DNA replication"/>
    <property type="evidence" value="ECO:0007669"/>
    <property type="project" value="TreeGrafter"/>
</dbReference>
<dbReference type="GO" id="GO:0003887">
    <property type="term" value="F:DNA-directed DNA polymerase activity"/>
    <property type="evidence" value="ECO:0007669"/>
    <property type="project" value="UniProtKB-UniRule"/>
</dbReference>
<dbReference type="InterPro" id="IPR005790">
    <property type="entry name" value="DNA_polIII_delta"/>
</dbReference>
<protein>
    <recommendedName>
        <fullName evidence="2 9">DNA polymerase III subunit delta</fullName>
        <ecNumber evidence="1 9">2.7.7.7</ecNumber>
    </recommendedName>
</protein>
<evidence type="ECO:0000256" key="8">
    <source>
        <dbReference type="ARBA" id="ARBA00049244"/>
    </source>
</evidence>
<dbReference type="InterPro" id="IPR008921">
    <property type="entry name" value="DNA_pol3_clamp-load_cplx_C"/>
</dbReference>
<evidence type="ECO:0000313" key="12">
    <source>
        <dbReference type="EMBL" id="OOG25883.1"/>
    </source>
</evidence>
<dbReference type="Pfam" id="PF14840">
    <property type="entry name" value="DNA_pol3_delt_C"/>
    <property type="match status" value="1"/>
</dbReference>
<evidence type="ECO:0000256" key="4">
    <source>
        <dbReference type="ARBA" id="ARBA00022695"/>
    </source>
</evidence>
<dbReference type="SUPFAM" id="SSF48019">
    <property type="entry name" value="post-AAA+ oligomerization domain-like"/>
    <property type="match status" value="1"/>
</dbReference>
<dbReference type="CDD" id="cd18138">
    <property type="entry name" value="HLD_clamp_pol_III_delta"/>
    <property type="match status" value="1"/>
</dbReference>
<reference evidence="12 13" key="1">
    <citation type="submission" date="2017-02" db="EMBL/GenBank/DDBJ databases">
        <title>Genomic diversity within the haloalkaliphilic genus Thioalkalivibrio.</title>
        <authorList>
            <person name="Ahn A.-C."/>
            <person name="Meier-Kolthoff J."/>
            <person name="Overmars L."/>
            <person name="Richter M."/>
            <person name="Woyke T."/>
            <person name="Sorokin D.Y."/>
            <person name="Muyzer G."/>
        </authorList>
    </citation>
    <scope>NUCLEOTIDE SEQUENCE [LARGE SCALE GENOMIC DNA]</scope>
    <source>
        <strain evidence="12 13">ALJD</strain>
    </source>
</reference>
<keyword evidence="13" id="KW-1185">Reference proteome</keyword>
<evidence type="ECO:0000259" key="11">
    <source>
        <dbReference type="Pfam" id="PF14840"/>
    </source>
</evidence>
<keyword evidence="3" id="KW-0808">Transferase</keyword>
<dbReference type="GO" id="GO:0009360">
    <property type="term" value="C:DNA polymerase III complex"/>
    <property type="evidence" value="ECO:0007669"/>
    <property type="project" value="UniProtKB-UniRule"/>
</dbReference>
<evidence type="ECO:0000256" key="3">
    <source>
        <dbReference type="ARBA" id="ARBA00022679"/>
    </source>
</evidence>
<feature type="domain" description="DNA polymerase III delta N-terminal" evidence="10">
    <location>
        <begin position="20"/>
        <end position="137"/>
    </location>
</feature>
<keyword evidence="6" id="KW-0239">DNA-directed DNA polymerase</keyword>
<dbReference type="Proteomes" id="UP000189462">
    <property type="component" value="Unassembled WGS sequence"/>
</dbReference>
<feature type="domain" description="DNA polymerase III subunit delta C-terminal" evidence="11">
    <location>
        <begin position="214"/>
        <end position="325"/>
    </location>
</feature>
<accession>A0A1V3NLQ5</accession>
<dbReference type="RefSeq" id="WP_077278204.1">
    <property type="nucleotide sequence ID" value="NZ_MVBK01000034.1"/>
</dbReference>
<name>A0A1V3NLQ5_9GAMM</name>
<dbReference type="Pfam" id="PF06144">
    <property type="entry name" value="DNA_pol3_delta"/>
    <property type="match status" value="1"/>
</dbReference>
<keyword evidence="5" id="KW-0235">DNA replication</keyword>
<organism evidence="12 13">
    <name type="scientific">Thioalkalivibrio denitrificans</name>
    <dbReference type="NCBI Taxonomy" id="108003"/>
    <lineage>
        <taxon>Bacteria</taxon>
        <taxon>Pseudomonadati</taxon>
        <taxon>Pseudomonadota</taxon>
        <taxon>Gammaproteobacteria</taxon>
        <taxon>Chromatiales</taxon>
        <taxon>Ectothiorhodospiraceae</taxon>
        <taxon>Thioalkalivibrio</taxon>
    </lineage>
</organism>
<evidence type="ECO:0000256" key="9">
    <source>
        <dbReference type="NCBIfam" id="TIGR01128"/>
    </source>
</evidence>